<evidence type="ECO:0000313" key="2">
    <source>
        <dbReference type="EMBL" id="MBX7488169.1"/>
    </source>
</evidence>
<reference evidence="2 3" key="1">
    <citation type="submission" date="2021-08" db="EMBL/GenBank/DDBJ databases">
        <title>Comparative Genomics Analysis of the Genus Qipengyuania Reveals Extensive Genetic Diversity and Metabolic Versatility, Including the Description of Fifteen Novel Species.</title>
        <authorList>
            <person name="Liu Y."/>
        </authorList>
    </citation>
    <scope>NUCLEOTIDE SEQUENCE [LARGE SCALE GENOMIC DNA]</scope>
    <source>
        <strain evidence="2 3">GH25</strain>
    </source>
</reference>
<dbReference type="Proteomes" id="UP000776651">
    <property type="component" value="Unassembled WGS sequence"/>
</dbReference>
<evidence type="ECO:0000256" key="1">
    <source>
        <dbReference type="SAM" id="Phobius"/>
    </source>
</evidence>
<proteinExistence type="predicted"/>
<keyword evidence="1" id="KW-0812">Transmembrane</keyword>
<evidence type="ECO:0008006" key="4">
    <source>
        <dbReference type="Google" id="ProtNLM"/>
    </source>
</evidence>
<keyword evidence="1" id="KW-0472">Membrane</keyword>
<protein>
    <recommendedName>
        <fullName evidence="4">SPOR domain-containing protein</fullName>
    </recommendedName>
</protein>
<gene>
    <name evidence="2" type="ORF">K3177_06560</name>
</gene>
<name>A0ABS7JHD6_9SPHN</name>
<sequence>MKNAKAGDGTYDYGRTRAGGVFALAGLAAGAALLLVWGAWSTLEGATQDQRIAPPPDLKSVVESVEAKGEQIAERALHEGRAEAQVPQ</sequence>
<evidence type="ECO:0000313" key="3">
    <source>
        <dbReference type="Proteomes" id="UP000776651"/>
    </source>
</evidence>
<keyword evidence="1" id="KW-1133">Transmembrane helix</keyword>
<dbReference type="EMBL" id="JAIGNQ010000002">
    <property type="protein sequence ID" value="MBX7488169.1"/>
    <property type="molecule type" value="Genomic_DNA"/>
</dbReference>
<accession>A0ABS7JHD6</accession>
<comment type="caution">
    <text evidence="2">The sequence shown here is derived from an EMBL/GenBank/DDBJ whole genome shotgun (WGS) entry which is preliminary data.</text>
</comment>
<dbReference type="RefSeq" id="WP_196846425.1">
    <property type="nucleotide sequence ID" value="NZ_JAIGNQ010000002.1"/>
</dbReference>
<organism evidence="2 3">
    <name type="scientific">Qipengyuania pacifica</name>
    <dbReference type="NCBI Taxonomy" id="2860199"/>
    <lineage>
        <taxon>Bacteria</taxon>
        <taxon>Pseudomonadati</taxon>
        <taxon>Pseudomonadota</taxon>
        <taxon>Alphaproteobacteria</taxon>
        <taxon>Sphingomonadales</taxon>
        <taxon>Erythrobacteraceae</taxon>
        <taxon>Qipengyuania</taxon>
    </lineage>
</organism>
<feature type="transmembrane region" description="Helical" evidence="1">
    <location>
        <begin position="21"/>
        <end position="40"/>
    </location>
</feature>
<keyword evidence="3" id="KW-1185">Reference proteome</keyword>